<evidence type="ECO:0000256" key="2">
    <source>
        <dbReference type="ARBA" id="ARBA00023276"/>
    </source>
</evidence>
<protein>
    <recommendedName>
        <fullName evidence="4">Photosynthesis system II assembly factor Ycf48/Hcf136-like domain-containing protein</fullName>
    </recommendedName>
</protein>
<keyword evidence="2" id="KW-0604">Photosystem II</keyword>
<dbReference type="SUPFAM" id="SSF110296">
    <property type="entry name" value="Oligoxyloglucan reducing end-specific cellobiohydrolase"/>
    <property type="match status" value="1"/>
</dbReference>
<feature type="domain" description="Photosynthesis system II assembly factor Ycf48/Hcf136-like" evidence="4">
    <location>
        <begin position="113"/>
        <end position="200"/>
    </location>
</feature>
<accession>A0ABX1NVK2</accession>
<proteinExistence type="predicted"/>
<evidence type="ECO:0000313" key="6">
    <source>
        <dbReference type="Proteomes" id="UP000633943"/>
    </source>
</evidence>
<evidence type="ECO:0000259" key="4">
    <source>
        <dbReference type="Pfam" id="PF14870"/>
    </source>
</evidence>
<sequence>MTGIDRFRSLIFPFALAQAVLLGCSASANLSDVAIEQARPVLRSDQFQAGVGNSRVLVAVGANGVIVWSDDAGKRWQRHVVDVEASLVDVAVCPDGSFVALDFKRRVWVADGAASSWSSMALATEATPLAVACDPAGQYWVVGSDSTILSSADRGASWQATSLGEDLMFTTIQFIDALHGVVTGEFGSLMTTRDGGASWQAGAPIPNDFYPYDALFTDPDTGWVSGLAGTILHTRDGGASWEKQSNPTGAPMYGLTRHNDDVFAVGANGLVLKLAGSEWVPAGGRAAPYLRTAFSMNGDALLVAGGAGMVEIVPMTASAVTQK</sequence>
<dbReference type="PROSITE" id="PS51257">
    <property type="entry name" value="PROKAR_LIPOPROTEIN"/>
    <property type="match status" value="1"/>
</dbReference>
<dbReference type="PANTHER" id="PTHR47199:SF2">
    <property type="entry name" value="PHOTOSYSTEM II STABILITY_ASSEMBLY FACTOR HCF136, CHLOROPLASTIC"/>
    <property type="match status" value="1"/>
</dbReference>
<feature type="signal peptide" evidence="3">
    <location>
        <begin position="1"/>
        <end position="30"/>
    </location>
</feature>
<feature type="domain" description="Photosynthesis system II assembly factor Ycf48/Hcf136-like" evidence="4">
    <location>
        <begin position="208"/>
        <end position="273"/>
    </location>
</feature>
<keyword evidence="3" id="KW-0732">Signal</keyword>
<evidence type="ECO:0000313" key="5">
    <source>
        <dbReference type="EMBL" id="NMG16035.1"/>
    </source>
</evidence>
<keyword evidence="1" id="KW-0602">Photosynthesis</keyword>
<reference evidence="5 6" key="1">
    <citation type="submission" date="2019-12" db="EMBL/GenBank/DDBJ databases">
        <title>Comparative genomics gives insights into the taxonomy of the Azoarcus-Aromatoleum group and reveals separate origins of nif in the plant-associated Azoarcus and non-plant-associated Aromatoleum sub-groups.</title>
        <authorList>
            <person name="Lafos M."/>
            <person name="Maluk M."/>
            <person name="Batista M."/>
            <person name="Junghare M."/>
            <person name="Carmona M."/>
            <person name="Faoro H."/>
            <person name="Cruz L.M."/>
            <person name="Battistoni F."/>
            <person name="De Souza E."/>
            <person name="Pedrosa F."/>
            <person name="Chen W.-M."/>
            <person name="Poole P.S."/>
            <person name="Dixon R.A."/>
            <person name="James E.K."/>
        </authorList>
    </citation>
    <scope>NUCLEOTIDE SEQUENCE [LARGE SCALE GENOMIC DNA]</scope>
    <source>
        <strain evidence="5 6">PbN1</strain>
    </source>
</reference>
<dbReference type="Gene3D" id="2.130.10.10">
    <property type="entry name" value="YVTN repeat-like/Quinoprotein amine dehydrogenase"/>
    <property type="match status" value="2"/>
</dbReference>
<dbReference type="RefSeq" id="WP_169202637.1">
    <property type="nucleotide sequence ID" value="NZ_CP059467.1"/>
</dbReference>
<gene>
    <name evidence="5" type="ORF">GPA24_10870</name>
</gene>
<keyword evidence="6" id="KW-1185">Reference proteome</keyword>
<dbReference type="InterPro" id="IPR015943">
    <property type="entry name" value="WD40/YVTN_repeat-like_dom_sf"/>
</dbReference>
<dbReference type="EMBL" id="WTVP01000026">
    <property type="protein sequence ID" value="NMG16035.1"/>
    <property type="molecule type" value="Genomic_DNA"/>
</dbReference>
<feature type="chain" id="PRO_5045461109" description="Photosynthesis system II assembly factor Ycf48/Hcf136-like domain-containing protein" evidence="3">
    <location>
        <begin position="31"/>
        <end position="323"/>
    </location>
</feature>
<comment type="caution">
    <text evidence="5">The sequence shown here is derived from an EMBL/GenBank/DDBJ whole genome shotgun (WGS) entry which is preliminary data.</text>
</comment>
<dbReference type="Proteomes" id="UP000633943">
    <property type="component" value="Unassembled WGS sequence"/>
</dbReference>
<organism evidence="5 6">
    <name type="scientific">Aromatoleum bremense</name>
    <dbReference type="NCBI Taxonomy" id="76115"/>
    <lineage>
        <taxon>Bacteria</taxon>
        <taxon>Pseudomonadati</taxon>
        <taxon>Pseudomonadota</taxon>
        <taxon>Betaproteobacteria</taxon>
        <taxon>Rhodocyclales</taxon>
        <taxon>Rhodocyclaceae</taxon>
        <taxon>Aromatoleum</taxon>
    </lineage>
</organism>
<evidence type="ECO:0000256" key="1">
    <source>
        <dbReference type="ARBA" id="ARBA00022531"/>
    </source>
</evidence>
<evidence type="ECO:0000256" key="3">
    <source>
        <dbReference type="SAM" id="SignalP"/>
    </source>
</evidence>
<name>A0ABX1NVK2_9RHOO</name>
<dbReference type="InterPro" id="IPR028203">
    <property type="entry name" value="PSII_CF48-like_dom"/>
</dbReference>
<dbReference type="PANTHER" id="PTHR47199">
    <property type="entry name" value="PHOTOSYSTEM II STABILITY/ASSEMBLY FACTOR HCF136, CHLOROPLASTIC"/>
    <property type="match status" value="1"/>
</dbReference>
<dbReference type="Pfam" id="PF14870">
    <property type="entry name" value="PSII_BNR"/>
    <property type="match status" value="2"/>
</dbReference>